<reference evidence="1 2" key="1">
    <citation type="submission" date="2013-09" db="EMBL/GenBank/DDBJ databases">
        <title>Complete genome sequence of Spiroplasma mirum suckling mouse cataract agent.</title>
        <authorList>
            <person name="Landry C.A."/>
            <person name="Bastian F.O."/>
            <person name="Thune R.L."/>
        </authorList>
    </citation>
    <scope>NUCLEOTIDE SEQUENCE [LARGE SCALE GENOMIC DNA]</scope>
    <source>
        <strain evidence="1 2">SMCA</strain>
    </source>
</reference>
<dbReference type="STRING" id="838561.P344_03540"/>
<dbReference type="HOGENOM" id="CLU_2398108_0_0_14"/>
<gene>
    <name evidence="1" type="ORF">P344_03540</name>
</gene>
<dbReference type="Proteomes" id="UP000019260">
    <property type="component" value="Chromosome"/>
</dbReference>
<dbReference type="EMBL" id="CP006720">
    <property type="protein sequence ID" value="AHI58049.1"/>
    <property type="molecule type" value="Genomic_DNA"/>
</dbReference>
<accession>W0GR26</accession>
<keyword evidence="2" id="KW-1185">Reference proteome</keyword>
<dbReference type="KEGG" id="smir:SMM_0596"/>
<dbReference type="RefSeq" id="WP_025317384.1">
    <property type="nucleotide sequence ID" value="NZ_CP002082.1"/>
</dbReference>
<name>W0GR26_9MOLU</name>
<organism evidence="1 2">
    <name type="scientific">Spiroplasma mirum ATCC 29335</name>
    <dbReference type="NCBI Taxonomy" id="838561"/>
    <lineage>
        <taxon>Bacteria</taxon>
        <taxon>Bacillati</taxon>
        <taxon>Mycoplasmatota</taxon>
        <taxon>Mollicutes</taxon>
        <taxon>Entomoplasmatales</taxon>
        <taxon>Spiroplasmataceae</taxon>
        <taxon>Spiroplasma</taxon>
    </lineage>
</organism>
<evidence type="ECO:0000313" key="1">
    <source>
        <dbReference type="EMBL" id="AHI58049.1"/>
    </source>
</evidence>
<dbReference type="KEGG" id="smia:P344_03540"/>
<protein>
    <submittedName>
        <fullName evidence="1">Uncharacterized protein</fullName>
    </submittedName>
</protein>
<proteinExistence type="predicted"/>
<evidence type="ECO:0000313" key="2">
    <source>
        <dbReference type="Proteomes" id="UP000019260"/>
    </source>
</evidence>
<dbReference type="AlphaFoldDB" id="W0GR26"/>
<dbReference type="PATRIC" id="fig|838561.3.peg.684"/>
<sequence>MELKIKYDKLLLLNEDKNQLLDFILANKNTSVYCEKHNKKMEYLDTHQNRLYCEDCLDIQLINSEININNENRILDYCIDNEIVMLEEWKEWY</sequence>